<dbReference type="InterPro" id="IPR009003">
    <property type="entry name" value="Peptidase_S1_PA"/>
</dbReference>
<proteinExistence type="inferred from homology"/>
<evidence type="ECO:0000256" key="1">
    <source>
        <dbReference type="ARBA" id="ARBA00010541"/>
    </source>
</evidence>
<keyword evidence="2 7" id="KW-0645">Protease</keyword>
<dbReference type="GO" id="GO:0004252">
    <property type="term" value="F:serine-type endopeptidase activity"/>
    <property type="evidence" value="ECO:0007669"/>
    <property type="project" value="InterPro"/>
</dbReference>
<protein>
    <submittedName>
        <fullName evidence="7">Serine protease</fullName>
    </submittedName>
</protein>
<dbReference type="Gene3D" id="2.30.42.10">
    <property type="match status" value="1"/>
</dbReference>
<dbReference type="OrthoDB" id="9758917at2"/>
<gene>
    <name evidence="7" type="ORF">DRW41_19285</name>
</gene>
<dbReference type="InterPro" id="IPR051201">
    <property type="entry name" value="Chloro_Bact_Ser_Proteases"/>
</dbReference>
<evidence type="ECO:0000256" key="2">
    <source>
        <dbReference type="ARBA" id="ARBA00022670"/>
    </source>
</evidence>
<dbReference type="PANTHER" id="PTHR43343:SF3">
    <property type="entry name" value="PROTEASE DO-LIKE 8, CHLOROPLASTIC"/>
    <property type="match status" value="1"/>
</dbReference>
<dbReference type="Pfam" id="PF13180">
    <property type="entry name" value="PDZ_2"/>
    <property type="match status" value="1"/>
</dbReference>
<evidence type="ECO:0000256" key="5">
    <source>
        <dbReference type="SAM" id="Phobius"/>
    </source>
</evidence>
<comment type="caution">
    <text evidence="7">The sequence shown here is derived from an EMBL/GenBank/DDBJ whole genome shotgun (WGS) entry which is preliminary data.</text>
</comment>
<accession>A0A3D8GLI0</accession>
<dbReference type="PRINTS" id="PR00834">
    <property type="entry name" value="PROTEASES2C"/>
</dbReference>
<name>A0A3D8GLI0_9BACI</name>
<organism evidence="7 8">
    <name type="scientific">Neobacillus piezotolerans</name>
    <dbReference type="NCBI Taxonomy" id="2259171"/>
    <lineage>
        <taxon>Bacteria</taxon>
        <taxon>Bacillati</taxon>
        <taxon>Bacillota</taxon>
        <taxon>Bacilli</taxon>
        <taxon>Bacillales</taxon>
        <taxon>Bacillaceae</taxon>
        <taxon>Neobacillus</taxon>
    </lineage>
</organism>
<feature type="transmembrane region" description="Helical" evidence="5">
    <location>
        <begin position="12"/>
        <end position="34"/>
    </location>
</feature>
<keyword evidence="3" id="KW-0378">Hydrolase</keyword>
<evidence type="ECO:0000256" key="4">
    <source>
        <dbReference type="ARBA" id="ARBA00022825"/>
    </source>
</evidence>
<keyword evidence="5" id="KW-0812">Transmembrane</keyword>
<keyword evidence="5" id="KW-1133">Transmembrane helix</keyword>
<dbReference type="SUPFAM" id="SSF50494">
    <property type="entry name" value="Trypsin-like serine proteases"/>
    <property type="match status" value="1"/>
</dbReference>
<dbReference type="InterPro" id="IPR043504">
    <property type="entry name" value="Peptidase_S1_PA_chymotrypsin"/>
</dbReference>
<comment type="similarity">
    <text evidence="1">Belongs to the peptidase S1C family.</text>
</comment>
<dbReference type="RefSeq" id="WP_115453660.1">
    <property type="nucleotide sequence ID" value="NZ_QNQT01000012.1"/>
</dbReference>
<keyword evidence="8" id="KW-1185">Reference proteome</keyword>
<sequence length="382" mass="40602">MEFKGGESWKRWLFPGLAGMAAGIMFILLIVKILPGNFTNTDSPVELSSTVHADDDNRETEVTAAVKKAKGAVVSITNYQGGSMFDGSLPSKAGSGSGVIYKKEDSKAFIITNHHVVDKATQLEATLPDGKKLKAKLLGSDPMTDLAVITVDGEGVNDVIEIGDSEDLQPGASAIAIGNPLGFLEGTVTKGVISSVARTMPVDIDQNGEVDWQTEVIQTDAAINPGNSGGALIDINGQLIGINSAKIALEEVEGIGFAIPVHAAAPVIESLEKYGEVRRPFIGVAPVSLQDIPSQYWKDPLNLPNHVTKGVVVMEVSPDSPAERAGIKKYDVITAIEGKKIRTVIDLRSFLFKDAKEGERVSVTIYRGGQKQKVTVELGTAR</sequence>
<dbReference type="SMART" id="SM00228">
    <property type="entry name" value="PDZ"/>
    <property type="match status" value="1"/>
</dbReference>
<dbReference type="GO" id="GO:0006508">
    <property type="term" value="P:proteolysis"/>
    <property type="evidence" value="ECO:0007669"/>
    <property type="project" value="UniProtKB-KW"/>
</dbReference>
<dbReference type="PANTHER" id="PTHR43343">
    <property type="entry name" value="PEPTIDASE S12"/>
    <property type="match status" value="1"/>
</dbReference>
<evidence type="ECO:0000313" key="7">
    <source>
        <dbReference type="EMBL" id="RDU35258.1"/>
    </source>
</evidence>
<evidence type="ECO:0000256" key="3">
    <source>
        <dbReference type="ARBA" id="ARBA00022801"/>
    </source>
</evidence>
<dbReference type="EMBL" id="QNQT01000012">
    <property type="protein sequence ID" value="RDU35258.1"/>
    <property type="molecule type" value="Genomic_DNA"/>
</dbReference>
<dbReference type="InterPro" id="IPR001940">
    <property type="entry name" value="Peptidase_S1C"/>
</dbReference>
<dbReference type="InterPro" id="IPR036034">
    <property type="entry name" value="PDZ_sf"/>
</dbReference>
<dbReference type="Proteomes" id="UP000257144">
    <property type="component" value="Unassembled WGS sequence"/>
</dbReference>
<feature type="domain" description="PDZ" evidence="6">
    <location>
        <begin position="280"/>
        <end position="369"/>
    </location>
</feature>
<dbReference type="Gene3D" id="2.40.10.10">
    <property type="entry name" value="Trypsin-like serine proteases"/>
    <property type="match status" value="2"/>
</dbReference>
<dbReference type="Pfam" id="PF13365">
    <property type="entry name" value="Trypsin_2"/>
    <property type="match status" value="1"/>
</dbReference>
<keyword evidence="4" id="KW-0720">Serine protease</keyword>
<evidence type="ECO:0000313" key="8">
    <source>
        <dbReference type="Proteomes" id="UP000257144"/>
    </source>
</evidence>
<evidence type="ECO:0000259" key="6">
    <source>
        <dbReference type="SMART" id="SM00228"/>
    </source>
</evidence>
<dbReference type="InterPro" id="IPR001478">
    <property type="entry name" value="PDZ"/>
</dbReference>
<keyword evidence="5" id="KW-0472">Membrane</keyword>
<reference evidence="7 8" key="1">
    <citation type="submission" date="2018-07" db="EMBL/GenBank/DDBJ databases">
        <title>Bacillus sp. YLB-04 draft genome sequence.</title>
        <authorList>
            <person name="Yu L."/>
            <person name="Tang X."/>
        </authorList>
    </citation>
    <scope>NUCLEOTIDE SEQUENCE [LARGE SCALE GENOMIC DNA]</scope>
    <source>
        <strain evidence="7 8">YLB-04</strain>
    </source>
</reference>
<dbReference type="AlphaFoldDB" id="A0A3D8GLI0"/>
<dbReference type="SUPFAM" id="SSF50156">
    <property type="entry name" value="PDZ domain-like"/>
    <property type="match status" value="1"/>
</dbReference>